<dbReference type="EMBL" id="LT607751">
    <property type="protein sequence ID" value="SCG60771.1"/>
    <property type="molecule type" value="Genomic_DNA"/>
</dbReference>
<evidence type="ECO:0000256" key="11">
    <source>
        <dbReference type="SAM" id="MobiDB-lite"/>
    </source>
</evidence>
<dbReference type="CDD" id="cd07496">
    <property type="entry name" value="Peptidases_S8_13"/>
    <property type="match status" value="1"/>
</dbReference>
<feature type="active site" description="Charge relay system" evidence="9">
    <location>
        <position position="232"/>
    </location>
</feature>
<dbReference type="InterPro" id="IPR023828">
    <property type="entry name" value="Peptidase_S8_Ser-AS"/>
</dbReference>
<dbReference type="RefSeq" id="WP_157743718.1">
    <property type="nucleotide sequence ID" value="NZ_JBHLYF010000023.1"/>
</dbReference>
<evidence type="ECO:0000313" key="14">
    <source>
        <dbReference type="EMBL" id="SCG60771.1"/>
    </source>
</evidence>
<dbReference type="InterPro" id="IPR034176">
    <property type="entry name" value="Peptidases_S8_13"/>
</dbReference>
<dbReference type="Proteomes" id="UP000198210">
    <property type="component" value="Chromosome I"/>
</dbReference>
<feature type="compositionally biased region" description="Basic and acidic residues" evidence="11">
    <location>
        <begin position="199"/>
        <end position="209"/>
    </location>
</feature>
<feature type="signal peptide" evidence="12">
    <location>
        <begin position="1"/>
        <end position="27"/>
    </location>
</feature>
<dbReference type="PANTHER" id="PTHR43806:SF11">
    <property type="entry name" value="CEREVISIN-RELATED"/>
    <property type="match status" value="1"/>
</dbReference>
<dbReference type="GO" id="GO:0006508">
    <property type="term" value="P:proteolysis"/>
    <property type="evidence" value="ECO:0007669"/>
    <property type="project" value="UniProtKB-KW"/>
</dbReference>
<dbReference type="PROSITE" id="PS00137">
    <property type="entry name" value="SUBTILASE_HIS"/>
    <property type="match status" value="1"/>
</dbReference>
<dbReference type="PROSITE" id="PS00138">
    <property type="entry name" value="SUBTILASE_SER"/>
    <property type="match status" value="1"/>
</dbReference>
<feature type="domain" description="Peptidase S8/S53" evidence="13">
    <location>
        <begin position="165"/>
        <end position="442"/>
    </location>
</feature>
<evidence type="ECO:0000256" key="3">
    <source>
        <dbReference type="ARBA" id="ARBA00022525"/>
    </source>
</evidence>
<evidence type="ECO:0000256" key="2">
    <source>
        <dbReference type="ARBA" id="ARBA00011073"/>
    </source>
</evidence>
<protein>
    <submittedName>
        <fullName evidence="14">Serine protease</fullName>
    </submittedName>
</protein>
<comment type="subcellular location">
    <subcellularLocation>
        <location evidence="1">Secreted</location>
    </subcellularLocation>
</comment>
<accession>A0A1C5IS02</accession>
<dbReference type="InterPro" id="IPR022398">
    <property type="entry name" value="Peptidase_S8_His-AS"/>
</dbReference>
<dbReference type="GO" id="GO:0004252">
    <property type="term" value="F:serine-type endopeptidase activity"/>
    <property type="evidence" value="ECO:0007669"/>
    <property type="project" value="UniProtKB-UniRule"/>
</dbReference>
<evidence type="ECO:0000256" key="12">
    <source>
        <dbReference type="SAM" id="SignalP"/>
    </source>
</evidence>
<keyword evidence="6 9" id="KW-0378">Hydrolase</keyword>
<evidence type="ECO:0000256" key="4">
    <source>
        <dbReference type="ARBA" id="ARBA00022670"/>
    </source>
</evidence>
<keyword evidence="8" id="KW-0865">Zymogen</keyword>
<dbReference type="InterPro" id="IPR015500">
    <property type="entry name" value="Peptidase_S8_subtilisin-rel"/>
</dbReference>
<dbReference type="InterPro" id="IPR036852">
    <property type="entry name" value="Peptidase_S8/S53_dom_sf"/>
</dbReference>
<evidence type="ECO:0000256" key="8">
    <source>
        <dbReference type="ARBA" id="ARBA00023145"/>
    </source>
</evidence>
<gene>
    <name evidence="14" type="ORF">GA0074704_3717</name>
</gene>
<sequence length="594" mass="60193">MSVRTPMHLAVALATATALLPAASAAAAEPDPPQRAAQPAALPESPAPTSTFLVGVRPAAPDRRTAAAPARLADDLAAVGRATGRTLTVARVLATGDLLVRADRPLAADRATTVLDQLRRRADVDWASADRRIQAGTDGAAEQWDLDDPVGGVYLGPARESGATGAGVTVAVLDTGITAHPELAANVVPGYDFVSSAADARDGDGRDADPTDQGDWQEPGDCGEEFRPSSWHGTHVAGTIAARDDRAGTVGVAPDARIQPVRVLGRCGGTTADLVDAIVWASGGNVPGVPDNPTPARVLNLSLGAPGGCDPATQAAVDGAVARGVTVVVSAGNASADAAGFSPAGCAGVVTVAASDDAGERAGYSNRGTAVELAAPGGDRTRGVLSTVNTGRTVAEDAGYAAYAGTSMAAPHVAGAAALLLAIRPDLSPDRITELLRRTARPAVRPDDCACGAGVLDVDLALRAATGHPGDTARVLVTAGVRPGEPLVDAAGVHLAGTLGRLGTGLPDWDPAALRLRRVGPTGPYRTVLTVPAGAELEYKYTLGGWDHVEQDYTDSDAGCFDVDNRHLTVAPAGAVQTVDDLTGSFRGLWPCDR</sequence>
<keyword evidence="3" id="KW-0964">Secreted</keyword>
<proteinExistence type="inferred from homology"/>
<evidence type="ECO:0000313" key="15">
    <source>
        <dbReference type="Proteomes" id="UP000198210"/>
    </source>
</evidence>
<name>A0A1C5IS02_9ACTN</name>
<dbReference type="PRINTS" id="PR00723">
    <property type="entry name" value="SUBTILISIN"/>
</dbReference>
<dbReference type="GO" id="GO:0005576">
    <property type="term" value="C:extracellular region"/>
    <property type="evidence" value="ECO:0007669"/>
    <property type="project" value="UniProtKB-SubCell"/>
</dbReference>
<feature type="compositionally biased region" description="Low complexity" evidence="11">
    <location>
        <begin position="24"/>
        <end position="43"/>
    </location>
</feature>
<evidence type="ECO:0000256" key="7">
    <source>
        <dbReference type="ARBA" id="ARBA00022825"/>
    </source>
</evidence>
<comment type="similarity">
    <text evidence="2 9 10">Belongs to the peptidase S8 family.</text>
</comment>
<feature type="chain" id="PRO_5008718993" evidence="12">
    <location>
        <begin position="28"/>
        <end position="594"/>
    </location>
</feature>
<dbReference type="AlphaFoldDB" id="A0A1C5IS02"/>
<dbReference type="Gene3D" id="3.40.50.200">
    <property type="entry name" value="Peptidase S8/S53 domain"/>
    <property type="match status" value="1"/>
</dbReference>
<dbReference type="PROSITE" id="PS51892">
    <property type="entry name" value="SUBTILASE"/>
    <property type="match status" value="1"/>
</dbReference>
<evidence type="ECO:0000256" key="9">
    <source>
        <dbReference type="PROSITE-ProRule" id="PRU01240"/>
    </source>
</evidence>
<feature type="region of interest" description="Disordered" evidence="11">
    <location>
        <begin position="24"/>
        <end position="49"/>
    </location>
</feature>
<keyword evidence="5 12" id="KW-0732">Signal</keyword>
<feature type="active site" description="Charge relay system" evidence="9">
    <location>
        <position position="407"/>
    </location>
</feature>
<dbReference type="SUPFAM" id="SSF52743">
    <property type="entry name" value="Subtilisin-like"/>
    <property type="match status" value="1"/>
</dbReference>
<organism evidence="14 15">
    <name type="scientific">Micromonospora siamensis</name>
    <dbReference type="NCBI Taxonomy" id="299152"/>
    <lineage>
        <taxon>Bacteria</taxon>
        <taxon>Bacillati</taxon>
        <taxon>Actinomycetota</taxon>
        <taxon>Actinomycetes</taxon>
        <taxon>Micromonosporales</taxon>
        <taxon>Micromonosporaceae</taxon>
        <taxon>Micromonospora</taxon>
    </lineage>
</organism>
<feature type="region of interest" description="Disordered" evidence="11">
    <location>
        <begin position="198"/>
        <end position="231"/>
    </location>
</feature>
<dbReference type="InterPro" id="IPR000209">
    <property type="entry name" value="Peptidase_S8/S53_dom"/>
</dbReference>
<evidence type="ECO:0000256" key="6">
    <source>
        <dbReference type="ARBA" id="ARBA00022801"/>
    </source>
</evidence>
<evidence type="ECO:0000259" key="13">
    <source>
        <dbReference type="Pfam" id="PF00082"/>
    </source>
</evidence>
<keyword evidence="7 9" id="KW-0720">Serine protease</keyword>
<evidence type="ECO:0000256" key="5">
    <source>
        <dbReference type="ARBA" id="ARBA00022729"/>
    </source>
</evidence>
<dbReference type="PROSITE" id="PS00136">
    <property type="entry name" value="SUBTILASE_ASP"/>
    <property type="match status" value="1"/>
</dbReference>
<dbReference type="PANTHER" id="PTHR43806">
    <property type="entry name" value="PEPTIDASE S8"/>
    <property type="match status" value="1"/>
</dbReference>
<keyword evidence="4 9" id="KW-0645">Protease</keyword>
<keyword evidence="15" id="KW-1185">Reference proteome</keyword>
<evidence type="ECO:0000256" key="1">
    <source>
        <dbReference type="ARBA" id="ARBA00004613"/>
    </source>
</evidence>
<evidence type="ECO:0000256" key="10">
    <source>
        <dbReference type="RuleBase" id="RU003355"/>
    </source>
</evidence>
<dbReference type="Pfam" id="PF00082">
    <property type="entry name" value="Peptidase_S8"/>
    <property type="match status" value="1"/>
</dbReference>
<dbReference type="InterPro" id="IPR023827">
    <property type="entry name" value="Peptidase_S8_Asp-AS"/>
</dbReference>
<dbReference type="InterPro" id="IPR050131">
    <property type="entry name" value="Peptidase_S8_subtilisin-like"/>
</dbReference>
<feature type="active site" description="Charge relay system" evidence="9">
    <location>
        <position position="174"/>
    </location>
</feature>
<dbReference type="FunFam" id="3.40.50.200:FF:000022">
    <property type="entry name" value="Extracellular protease"/>
    <property type="match status" value="1"/>
</dbReference>
<reference evidence="14 15" key="1">
    <citation type="submission" date="2016-06" db="EMBL/GenBank/DDBJ databases">
        <authorList>
            <person name="Kjaerup R.B."/>
            <person name="Dalgaard T.S."/>
            <person name="Juul-Madsen H.R."/>
        </authorList>
    </citation>
    <scope>NUCLEOTIDE SEQUENCE [LARGE SCALE GENOMIC DNA]</scope>
    <source>
        <strain evidence="14 15">DSM 45097</strain>
    </source>
</reference>